<protein>
    <submittedName>
        <fullName evidence="2">Uncharacterized protein</fullName>
    </submittedName>
</protein>
<evidence type="ECO:0000313" key="3">
    <source>
        <dbReference type="Proteomes" id="UP000313359"/>
    </source>
</evidence>
<keyword evidence="1" id="KW-0472">Membrane</keyword>
<sequence length="52" mass="5508">MDPQPHIEFMNNSATGVRPLALSVSVSVFVAFIVQYEGSKPAGCGAKLRLAC</sequence>
<dbReference type="Proteomes" id="UP000313359">
    <property type="component" value="Unassembled WGS sequence"/>
</dbReference>
<proteinExistence type="predicted"/>
<feature type="transmembrane region" description="Helical" evidence="1">
    <location>
        <begin position="20"/>
        <end position="39"/>
    </location>
</feature>
<keyword evidence="3" id="KW-1185">Reference proteome</keyword>
<organism evidence="2 3">
    <name type="scientific">Lentinus tigrinus ALCF2SS1-6</name>
    <dbReference type="NCBI Taxonomy" id="1328759"/>
    <lineage>
        <taxon>Eukaryota</taxon>
        <taxon>Fungi</taxon>
        <taxon>Dikarya</taxon>
        <taxon>Basidiomycota</taxon>
        <taxon>Agaricomycotina</taxon>
        <taxon>Agaricomycetes</taxon>
        <taxon>Polyporales</taxon>
        <taxon>Polyporaceae</taxon>
        <taxon>Lentinus</taxon>
    </lineage>
</organism>
<evidence type="ECO:0000313" key="2">
    <source>
        <dbReference type="EMBL" id="RPD57033.1"/>
    </source>
</evidence>
<accession>A0A5C2S0S8</accession>
<reference evidence="2" key="1">
    <citation type="journal article" date="2018" name="Genome Biol. Evol.">
        <title>Genomics and development of Lentinus tigrinus, a white-rot wood-decaying mushroom with dimorphic fruiting bodies.</title>
        <authorList>
            <person name="Wu B."/>
            <person name="Xu Z."/>
            <person name="Knudson A."/>
            <person name="Carlson A."/>
            <person name="Chen N."/>
            <person name="Kovaka S."/>
            <person name="LaButti K."/>
            <person name="Lipzen A."/>
            <person name="Pennachio C."/>
            <person name="Riley R."/>
            <person name="Schakwitz W."/>
            <person name="Umezawa K."/>
            <person name="Ohm R.A."/>
            <person name="Grigoriev I.V."/>
            <person name="Nagy L.G."/>
            <person name="Gibbons J."/>
            <person name="Hibbett D."/>
        </authorList>
    </citation>
    <scope>NUCLEOTIDE SEQUENCE [LARGE SCALE GENOMIC DNA]</scope>
    <source>
        <strain evidence="2">ALCF2SS1-6</strain>
    </source>
</reference>
<name>A0A5C2S0S8_9APHY</name>
<keyword evidence="1" id="KW-1133">Transmembrane helix</keyword>
<gene>
    <name evidence="2" type="ORF">L227DRAFT_578222</name>
</gene>
<dbReference type="AlphaFoldDB" id="A0A5C2S0S8"/>
<evidence type="ECO:0000256" key="1">
    <source>
        <dbReference type="SAM" id="Phobius"/>
    </source>
</evidence>
<dbReference type="EMBL" id="ML122283">
    <property type="protein sequence ID" value="RPD57033.1"/>
    <property type="molecule type" value="Genomic_DNA"/>
</dbReference>
<keyword evidence="1" id="KW-0812">Transmembrane</keyword>